<dbReference type="EMBL" id="NCEB01000021">
    <property type="protein sequence ID" value="OYX32666.1"/>
    <property type="molecule type" value="Genomic_DNA"/>
</dbReference>
<dbReference type="PANTHER" id="PTHR44591">
    <property type="entry name" value="STRESS RESPONSE REGULATOR PROTEIN 1"/>
    <property type="match status" value="1"/>
</dbReference>
<dbReference type="Pfam" id="PF00072">
    <property type="entry name" value="Response_reg"/>
    <property type="match status" value="1"/>
</dbReference>
<dbReference type="AlphaFoldDB" id="A0A258FK18"/>
<organism evidence="4 5">
    <name type="scientific">Brevundimonas subvibrioides</name>
    <dbReference type="NCBI Taxonomy" id="74313"/>
    <lineage>
        <taxon>Bacteria</taxon>
        <taxon>Pseudomonadati</taxon>
        <taxon>Pseudomonadota</taxon>
        <taxon>Alphaproteobacteria</taxon>
        <taxon>Caulobacterales</taxon>
        <taxon>Caulobacteraceae</taxon>
        <taxon>Brevundimonas</taxon>
    </lineage>
</organism>
<keyword evidence="1 2" id="KW-0597">Phosphoprotein</keyword>
<evidence type="ECO:0000259" key="3">
    <source>
        <dbReference type="PROSITE" id="PS50110"/>
    </source>
</evidence>
<dbReference type="Gene3D" id="3.40.50.2300">
    <property type="match status" value="1"/>
</dbReference>
<accession>A0A258FK18</accession>
<evidence type="ECO:0000256" key="2">
    <source>
        <dbReference type="PROSITE-ProRule" id="PRU00169"/>
    </source>
</evidence>
<dbReference type="InterPro" id="IPR001789">
    <property type="entry name" value="Sig_transdc_resp-reg_receiver"/>
</dbReference>
<reference evidence="4 5" key="1">
    <citation type="submission" date="2017-03" db="EMBL/GenBank/DDBJ databases">
        <title>Lifting the veil on microbial sulfur biogeochemistry in mining wastewaters.</title>
        <authorList>
            <person name="Kantor R.S."/>
            <person name="Colenbrander Nelson T."/>
            <person name="Marshall S."/>
            <person name="Bennett D."/>
            <person name="Apte S."/>
            <person name="Camacho D."/>
            <person name="Thomas B.C."/>
            <person name="Warren L.A."/>
            <person name="Banfield J.F."/>
        </authorList>
    </citation>
    <scope>NUCLEOTIDE SEQUENCE [LARGE SCALE GENOMIC DNA]</scope>
    <source>
        <strain evidence="4">32-69-9</strain>
    </source>
</reference>
<dbReference type="PROSITE" id="PS50110">
    <property type="entry name" value="RESPONSE_REGULATORY"/>
    <property type="match status" value="1"/>
</dbReference>
<name>A0A258FK18_9CAUL</name>
<feature type="modified residue" description="4-aspartylphosphate" evidence="2">
    <location>
        <position position="60"/>
    </location>
</feature>
<dbReference type="Proteomes" id="UP000215595">
    <property type="component" value="Unassembled WGS sequence"/>
</dbReference>
<dbReference type="InterPro" id="IPR011006">
    <property type="entry name" value="CheY-like_superfamily"/>
</dbReference>
<evidence type="ECO:0000313" key="4">
    <source>
        <dbReference type="EMBL" id="OYX32666.1"/>
    </source>
</evidence>
<protein>
    <submittedName>
        <fullName evidence="4">Response regulator</fullName>
    </submittedName>
</protein>
<dbReference type="SUPFAM" id="SSF52172">
    <property type="entry name" value="CheY-like"/>
    <property type="match status" value="1"/>
</dbReference>
<sequence length="131" mass="13682">MSAGPSAAVVLYVEDEVLTQQLVEDGLNDAGFSVVVASNAEEGLAILRTRGSDIVGLVTDIKLGEGMDGWTVARQARELHPNLPVVYVSGTDGHEWTAHGVPSSVMIAKPFAPAQVVVAISSLLNTTDQQG</sequence>
<comment type="caution">
    <text evidence="4">The sequence shown here is derived from an EMBL/GenBank/DDBJ whole genome shotgun (WGS) entry which is preliminary data.</text>
</comment>
<dbReference type="GO" id="GO:0000160">
    <property type="term" value="P:phosphorelay signal transduction system"/>
    <property type="evidence" value="ECO:0007669"/>
    <property type="project" value="InterPro"/>
</dbReference>
<dbReference type="SMART" id="SM00448">
    <property type="entry name" value="REC"/>
    <property type="match status" value="1"/>
</dbReference>
<proteinExistence type="predicted"/>
<evidence type="ECO:0000256" key="1">
    <source>
        <dbReference type="ARBA" id="ARBA00022553"/>
    </source>
</evidence>
<dbReference type="PANTHER" id="PTHR44591:SF21">
    <property type="entry name" value="TWO-COMPONENT RESPONSE REGULATOR"/>
    <property type="match status" value="1"/>
</dbReference>
<feature type="domain" description="Response regulatory" evidence="3">
    <location>
        <begin position="9"/>
        <end position="124"/>
    </location>
</feature>
<gene>
    <name evidence="4" type="ORF">B7Z01_10940</name>
</gene>
<evidence type="ECO:0000313" key="5">
    <source>
        <dbReference type="Proteomes" id="UP000215595"/>
    </source>
</evidence>
<dbReference type="InterPro" id="IPR050595">
    <property type="entry name" value="Bact_response_regulator"/>
</dbReference>